<dbReference type="CDD" id="cd09272">
    <property type="entry name" value="RNase_HI_RT_Ty1"/>
    <property type="match status" value="1"/>
</dbReference>
<accession>A0A6L2L686</accession>
<reference evidence="2" key="1">
    <citation type="journal article" date="2019" name="Sci. Rep.">
        <title>Draft genome of Tanacetum cinerariifolium, the natural source of mosquito coil.</title>
        <authorList>
            <person name="Yamashiro T."/>
            <person name="Shiraishi A."/>
            <person name="Satake H."/>
            <person name="Nakayama K."/>
        </authorList>
    </citation>
    <scope>NUCLEOTIDE SEQUENCE</scope>
</reference>
<evidence type="ECO:0000256" key="1">
    <source>
        <dbReference type="SAM" id="MobiDB-lite"/>
    </source>
</evidence>
<evidence type="ECO:0000313" key="2">
    <source>
        <dbReference type="EMBL" id="GEU55825.1"/>
    </source>
</evidence>
<name>A0A6L2L686_TANCI</name>
<protein>
    <submittedName>
        <fullName evidence="2">Ribonuclease H-like domain-containing protein</fullName>
    </submittedName>
</protein>
<dbReference type="AlphaFoldDB" id="A0A6L2L686"/>
<dbReference type="EMBL" id="BKCJ010003560">
    <property type="protein sequence ID" value="GEU55825.1"/>
    <property type="molecule type" value="Genomic_DNA"/>
</dbReference>
<proteinExistence type="predicted"/>
<gene>
    <name evidence="2" type="ORF">Tci_027803</name>
</gene>
<feature type="compositionally biased region" description="Gly residues" evidence="1">
    <location>
        <begin position="313"/>
        <end position="322"/>
    </location>
</feature>
<comment type="caution">
    <text evidence="2">The sequence shown here is derived from an EMBL/GenBank/DDBJ whole genome shotgun (WGS) entry which is preliminary data.</text>
</comment>
<organism evidence="2">
    <name type="scientific">Tanacetum cinerariifolium</name>
    <name type="common">Dalmatian daisy</name>
    <name type="synonym">Chrysanthemum cinerariifolium</name>
    <dbReference type="NCBI Taxonomy" id="118510"/>
    <lineage>
        <taxon>Eukaryota</taxon>
        <taxon>Viridiplantae</taxon>
        <taxon>Streptophyta</taxon>
        <taxon>Embryophyta</taxon>
        <taxon>Tracheophyta</taxon>
        <taxon>Spermatophyta</taxon>
        <taxon>Magnoliopsida</taxon>
        <taxon>eudicotyledons</taxon>
        <taxon>Gunneridae</taxon>
        <taxon>Pentapetalae</taxon>
        <taxon>asterids</taxon>
        <taxon>campanulids</taxon>
        <taxon>Asterales</taxon>
        <taxon>Asteraceae</taxon>
        <taxon>Asteroideae</taxon>
        <taxon>Anthemideae</taxon>
        <taxon>Anthemidinae</taxon>
        <taxon>Tanacetum</taxon>
    </lineage>
</organism>
<dbReference type="PANTHER" id="PTHR11439">
    <property type="entry name" value="GAG-POL-RELATED RETROTRANSPOSON"/>
    <property type="match status" value="1"/>
</dbReference>
<dbReference type="PANTHER" id="PTHR11439:SF524">
    <property type="entry name" value="RNA-DIRECTED DNA POLYMERASE, PROTEIN KINASE RLK-PELLE-DLSV FAMILY"/>
    <property type="match status" value="1"/>
</dbReference>
<feature type="region of interest" description="Disordered" evidence="1">
    <location>
        <begin position="308"/>
        <end position="336"/>
    </location>
</feature>
<sequence length="414" mass="45996">MVTRAKARIFKPLECMNYLATTTSPLPRSHVHALFGPNWKQTMLDEYNALITNVDQQGIDCDETFSLAVKPVTICTALSLARIIALLHSKFAREILERAHLEKCNSCKTFVDTDSKLSYGGEPRILRYVRGTIDYGLQLHVSSTAQLTAYIDADWAGCPVTRRSTSGYCVFLGENLLSLSAKRQVTLSRSSDVAWIRNLLCELHTPLFIATLVYCDNMSAIYISANPVHHQRTKHIEIDIHFVRDFVASGHVRVLYVPSRFQYADIFTKNLPSALFLEFRSSLNDRRPSILTAGRDQVTGQECPYPCYPPPTGGGTSGGGGGNPPPTTTTTFSPPSQIGYYPPPSSIFPYNPPNPNYYGNGQPAPDPVVPWLPYYYKKPPHKTDDSSSSGVPIVSSSRIFLIHVLVFSFMLLAH</sequence>